<name>A0ABR8HMB4_9CHRO</name>
<keyword evidence="2" id="KW-0378">Hydrolase</keyword>
<reference evidence="2 3" key="1">
    <citation type="journal article" date="2020" name="ISME J.">
        <title>Comparative genomics reveals insights into cyanobacterial evolution and habitat adaptation.</title>
        <authorList>
            <person name="Chen M.Y."/>
            <person name="Teng W.K."/>
            <person name="Zhao L."/>
            <person name="Hu C.X."/>
            <person name="Zhou Y.K."/>
            <person name="Han B.P."/>
            <person name="Song L.R."/>
            <person name="Shu W.S."/>
        </authorList>
    </citation>
    <scope>NUCLEOTIDE SEQUENCE [LARGE SCALE GENOMIC DNA]</scope>
    <source>
        <strain evidence="2 3">FACHB-1344</strain>
    </source>
</reference>
<accession>A0ABR8HMB4</accession>
<dbReference type="InterPro" id="IPR036514">
    <property type="entry name" value="SGNH_hydro_sf"/>
</dbReference>
<comment type="similarity">
    <text evidence="1">Belongs to the 'GDSL' lipolytic enzyme family.</text>
</comment>
<dbReference type="SUPFAM" id="SSF52266">
    <property type="entry name" value="SGNH hydrolase"/>
    <property type="match status" value="1"/>
</dbReference>
<dbReference type="CDD" id="cd01846">
    <property type="entry name" value="fatty_acyltransferase_like"/>
    <property type="match status" value="1"/>
</dbReference>
<dbReference type="PANTHER" id="PTHR22835">
    <property type="entry name" value="ZINC FINGER FYVE DOMAIN CONTAINING PROTEIN"/>
    <property type="match status" value="1"/>
</dbReference>
<dbReference type="EMBL" id="JACJSW010000036">
    <property type="protein sequence ID" value="MBD2620597.1"/>
    <property type="molecule type" value="Genomic_DNA"/>
</dbReference>
<gene>
    <name evidence="2" type="ORF">H6G48_02365</name>
</gene>
<dbReference type="InterPro" id="IPR001087">
    <property type="entry name" value="GDSL"/>
</dbReference>
<protein>
    <submittedName>
        <fullName evidence="2">SGNH/GDSL hydrolase family protein</fullName>
    </submittedName>
</protein>
<dbReference type="PANTHER" id="PTHR22835:SF659">
    <property type="entry name" value="GDSL LIPASE_ACYLHYDROLASE, PUTATIVE (AFU_ORTHOLOGUE AFUA_2G00510)-RELATED"/>
    <property type="match status" value="1"/>
</dbReference>
<dbReference type="GO" id="GO:0016787">
    <property type="term" value="F:hydrolase activity"/>
    <property type="evidence" value="ECO:0007669"/>
    <property type="project" value="UniProtKB-KW"/>
</dbReference>
<dbReference type="Pfam" id="PF00657">
    <property type="entry name" value="Lipase_GDSL"/>
    <property type="match status" value="1"/>
</dbReference>
<evidence type="ECO:0000256" key="1">
    <source>
        <dbReference type="ARBA" id="ARBA00008668"/>
    </source>
</evidence>
<dbReference type="RefSeq" id="WP_190718691.1">
    <property type="nucleotide sequence ID" value="NZ_JACJSW010000036.1"/>
</dbReference>
<evidence type="ECO:0000313" key="3">
    <source>
        <dbReference type="Proteomes" id="UP000636187"/>
    </source>
</evidence>
<proteinExistence type="inferred from homology"/>
<comment type="caution">
    <text evidence="2">The sequence shown here is derived from an EMBL/GenBank/DDBJ whole genome shotgun (WGS) entry which is preliminary data.</text>
</comment>
<evidence type="ECO:0000313" key="2">
    <source>
        <dbReference type="EMBL" id="MBD2620597.1"/>
    </source>
</evidence>
<dbReference type="Proteomes" id="UP000636187">
    <property type="component" value="Unassembled WGS sequence"/>
</dbReference>
<keyword evidence="3" id="KW-1185">Reference proteome</keyword>
<dbReference type="Gene3D" id="3.40.50.1110">
    <property type="entry name" value="SGNH hydrolase"/>
    <property type="match status" value="1"/>
</dbReference>
<sequence length="368" mass="37909">METFLLLKLSITYFPCCQYLIDSLPITNKLPALSLGLALATIPVSASASTFSNLFAFGDSLTDSGNVAIATYPNYQLVPFGALMPSLAYQSGRLTNGPTWVETLAARLGVSASPYLEGGTNFAFGGARTGPLGTTPPTPPSLLNQFALFQTSTGGIAPSSALYMVWGGSNNARDAAGQKLAGDSAGASATLTGAVGDLITIIGGLKSAGAVHILVPNLPDLGLSPEATRGVSGASAAATAVSVEFNALLRNSLTTFRNDPTINLIEIDTFSYFASITNSPSSFSLTNTTDPCVDLTTVCTNPDEYLFYDGLHPTAAVHRQFGEFVGTQVVVVPEPGGITGILLVTGIGALVTKRKGTGSTRSTVAQLP</sequence>
<organism evidence="2 3">
    <name type="scientific">Microcystis flos-aquae FACHB-1344</name>
    <dbReference type="NCBI Taxonomy" id="2692899"/>
    <lineage>
        <taxon>Bacteria</taxon>
        <taxon>Bacillati</taxon>
        <taxon>Cyanobacteriota</taxon>
        <taxon>Cyanophyceae</taxon>
        <taxon>Oscillatoriophycideae</taxon>
        <taxon>Chroococcales</taxon>
        <taxon>Microcystaceae</taxon>
        <taxon>Microcystis</taxon>
    </lineage>
</organism>